<evidence type="ECO:0000313" key="2">
    <source>
        <dbReference type="EMBL" id="MBW4671422.1"/>
    </source>
</evidence>
<proteinExistence type="predicted"/>
<comment type="caution">
    <text evidence="2">The sequence shown here is derived from an EMBL/GenBank/DDBJ whole genome shotgun (WGS) entry which is preliminary data.</text>
</comment>
<dbReference type="Proteomes" id="UP000729701">
    <property type="component" value="Unassembled WGS sequence"/>
</dbReference>
<reference evidence="2" key="2">
    <citation type="journal article" date="2022" name="Microbiol. Resour. Announc.">
        <title>Metagenome Sequencing to Explore Phylogenomics of Terrestrial Cyanobacteria.</title>
        <authorList>
            <person name="Ward R.D."/>
            <person name="Stajich J.E."/>
            <person name="Johansen J.R."/>
            <person name="Huntemann M."/>
            <person name="Clum A."/>
            <person name="Foster B."/>
            <person name="Foster B."/>
            <person name="Roux S."/>
            <person name="Palaniappan K."/>
            <person name="Varghese N."/>
            <person name="Mukherjee S."/>
            <person name="Reddy T.B.K."/>
            <person name="Daum C."/>
            <person name="Copeland A."/>
            <person name="Chen I.A."/>
            <person name="Ivanova N.N."/>
            <person name="Kyrpides N.C."/>
            <person name="Shapiro N."/>
            <person name="Eloe-Fadrosh E.A."/>
            <person name="Pietrasiak N."/>
        </authorList>
    </citation>
    <scope>NUCLEOTIDE SEQUENCE</scope>
    <source>
        <strain evidence="2">GSE-NOS-MK-12-04C</strain>
    </source>
</reference>
<reference evidence="2" key="1">
    <citation type="submission" date="2021-05" db="EMBL/GenBank/DDBJ databases">
        <authorList>
            <person name="Pietrasiak N."/>
            <person name="Ward R."/>
            <person name="Stajich J.E."/>
            <person name="Kurbessoian T."/>
        </authorList>
    </citation>
    <scope>NUCLEOTIDE SEQUENCE</scope>
    <source>
        <strain evidence="2">GSE-NOS-MK-12-04C</strain>
    </source>
</reference>
<feature type="domain" description="Transposase putative helix-turn-helix" evidence="1">
    <location>
        <begin position="3"/>
        <end position="40"/>
    </location>
</feature>
<dbReference type="EMBL" id="JAHHGZ010000044">
    <property type="protein sequence ID" value="MBW4671422.1"/>
    <property type="molecule type" value="Genomic_DNA"/>
</dbReference>
<protein>
    <submittedName>
        <fullName evidence="2">Helix-turn-helix domain-containing protein</fullName>
    </submittedName>
</protein>
<evidence type="ECO:0000313" key="3">
    <source>
        <dbReference type="Proteomes" id="UP000729701"/>
    </source>
</evidence>
<gene>
    <name evidence="2" type="ORF">KME60_29370</name>
</gene>
<dbReference type="Pfam" id="PF12323">
    <property type="entry name" value="HTH_OrfB_IS605"/>
    <property type="match status" value="1"/>
</dbReference>
<sequence>MYALKLELKLNNVERSRLAGCAEFYRFVYNFGLSLLKDSWSFSGVNK</sequence>
<evidence type="ECO:0000259" key="1">
    <source>
        <dbReference type="Pfam" id="PF12323"/>
    </source>
</evidence>
<organism evidence="2 3">
    <name type="scientific">Cyanomargarita calcarea GSE-NOS-MK-12-04C</name>
    <dbReference type="NCBI Taxonomy" id="2839659"/>
    <lineage>
        <taxon>Bacteria</taxon>
        <taxon>Bacillati</taxon>
        <taxon>Cyanobacteriota</taxon>
        <taxon>Cyanophyceae</taxon>
        <taxon>Nostocales</taxon>
        <taxon>Cyanomargaritaceae</taxon>
        <taxon>Cyanomargarita</taxon>
    </lineage>
</organism>
<accession>A0A951QV45</accession>
<dbReference type="InterPro" id="IPR021027">
    <property type="entry name" value="Transposase_put_HTH"/>
</dbReference>
<name>A0A951QV45_9CYAN</name>
<dbReference type="AlphaFoldDB" id="A0A951QV45"/>